<evidence type="ECO:0000256" key="6">
    <source>
        <dbReference type="ARBA" id="ARBA00023288"/>
    </source>
</evidence>
<gene>
    <name evidence="8" type="primary">tmpC_1</name>
    <name evidence="8" type="ORF">LMG28138_03132</name>
</gene>
<dbReference type="SUPFAM" id="SSF53822">
    <property type="entry name" value="Periplasmic binding protein-like I"/>
    <property type="match status" value="1"/>
</dbReference>
<evidence type="ECO:0000256" key="1">
    <source>
        <dbReference type="ARBA" id="ARBA00004193"/>
    </source>
</evidence>
<accession>A0A6S7B822</accession>
<organism evidence="8 9">
    <name type="scientific">Pararobbsia alpina</name>
    <dbReference type="NCBI Taxonomy" id="621374"/>
    <lineage>
        <taxon>Bacteria</taxon>
        <taxon>Pseudomonadati</taxon>
        <taxon>Pseudomonadota</taxon>
        <taxon>Betaproteobacteria</taxon>
        <taxon>Burkholderiales</taxon>
        <taxon>Burkholderiaceae</taxon>
        <taxon>Pararobbsia</taxon>
    </lineage>
</organism>
<dbReference type="InterPro" id="IPR003760">
    <property type="entry name" value="PnrA-like"/>
</dbReference>
<proteinExistence type="inferred from homology"/>
<dbReference type="GO" id="GO:0005886">
    <property type="term" value="C:plasma membrane"/>
    <property type="evidence" value="ECO:0007669"/>
    <property type="project" value="UniProtKB-SubCell"/>
</dbReference>
<evidence type="ECO:0000256" key="3">
    <source>
        <dbReference type="ARBA" id="ARBA00022475"/>
    </source>
</evidence>
<comment type="similarity">
    <text evidence="2">Belongs to the BMP lipoprotein family.</text>
</comment>
<dbReference type="PANTHER" id="PTHR34296:SF2">
    <property type="entry name" value="ABC TRANSPORTER GUANOSINE-BINDING PROTEIN NUPN"/>
    <property type="match status" value="1"/>
</dbReference>
<feature type="domain" description="ABC transporter substrate-binding protein PnrA-like" evidence="7">
    <location>
        <begin position="18"/>
        <end position="269"/>
    </location>
</feature>
<evidence type="ECO:0000313" key="8">
    <source>
        <dbReference type="EMBL" id="CAB3791176.1"/>
    </source>
</evidence>
<protein>
    <submittedName>
        <fullName evidence="8">Membrane lipoprotein TmpC</fullName>
    </submittedName>
</protein>
<keyword evidence="3" id="KW-1003">Cell membrane</keyword>
<reference evidence="8 9" key="1">
    <citation type="submission" date="2020-04" db="EMBL/GenBank/DDBJ databases">
        <authorList>
            <person name="De Canck E."/>
        </authorList>
    </citation>
    <scope>NUCLEOTIDE SEQUENCE [LARGE SCALE GENOMIC DNA]</scope>
    <source>
        <strain evidence="8 9">LMG 28138</strain>
    </source>
</reference>
<evidence type="ECO:0000259" key="7">
    <source>
        <dbReference type="Pfam" id="PF02608"/>
    </source>
</evidence>
<keyword evidence="5" id="KW-0472">Membrane</keyword>
<evidence type="ECO:0000313" key="9">
    <source>
        <dbReference type="Proteomes" id="UP000494115"/>
    </source>
</evidence>
<keyword evidence="4" id="KW-0732">Signal</keyword>
<comment type="subcellular location">
    <subcellularLocation>
        <location evidence="1">Cell membrane</location>
        <topology evidence="1">Lipid-anchor</topology>
    </subcellularLocation>
</comment>
<name>A0A6S7B822_9BURK</name>
<dbReference type="InterPro" id="IPR028082">
    <property type="entry name" value="Peripla_BP_I"/>
</dbReference>
<dbReference type="Gene3D" id="3.40.50.2300">
    <property type="match status" value="2"/>
</dbReference>
<keyword evidence="6 8" id="KW-0449">Lipoprotein</keyword>
<dbReference type="Proteomes" id="UP000494115">
    <property type="component" value="Unassembled WGS sequence"/>
</dbReference>
<dbReference type="Pfam" id="PF02608">
    <property type="entry name" value="Bmp"/>
    <property type="match status" value="1"/>
</dbReference>
<dbReference type="CDD" id="cd06304">
    <property type="entry name" value="PBP1_BmpA_Med_PnrA-like"/>
    <property type="match status" value="1"/>
</dbReference>
<sequence>MLELPAGQAWAANGKTLKVALLMTGSVKDGGWNQGAFEGLERLKQAGHKTAYAENIPQAQISEVTRGYGDDGYDLIIGHGFEFGSAFLEIAGDYPNVKFFASTFKPQPQCPANTMFVDMAYRDIAYAAGTLAALISSKQKAVGIVGGGDNPTQRSMIDAFKQGAQAAVPAINPLSIITGNYNDAAKGREAASIMAGNGADVIWHIADVTGLGAIQGAVAHGAKTIGCYADQSGQAPKSMATSTVLDNGVLVEKVTAMVQGGKFMGGQEWKPTVNVLWHLSCGTQMFNAQLVPTSAAQAFQGTWNKLIAGQIKYAPQKA</sequence>
<dbReference type="EMBL" id="CADIKM010000013">
    <property type="protein sequence ID" value="CAB3791176.1"/>
    <property type="molecule type" value="Genomic_DNA"/>
</dbReference>
<evidence type="ECO:0000256" key="4">
    <source>
        <dbReference type="ARBA" id="ARBA00022729"/>
    </source>
</evidence>
<dbReference type="RefSeq" id="WP_217478432.1">
    <property type="nucleotide sequence ID" value="NZ_CADIKM010000013.1"/>
</dbReference>
<evidence type="ECO:0000256" key="2">
    <source>
        <dbReference type="ARBA" id="ARBA00008610"/>
    </source>
</evidence>
<dbReference type="PANTHER" id="PTHR34296">
    <property type="entry name" value="TRANSCRIPTIONAL ACTIVATOR PROTEIN MED"/>
    <property type="match status" value="1"/>
</dbReference>
<dbReference type="AlphaFoldDB" id="A0A6S7B822"/>
<evidence type="ECO:0000256" key="5">
    <source>
        <dbReference type="ARBA" id="ARBA00023136"/>
    </source>
</evidence>
<keyword evidence="9" id="KW-1185">Reference proteome</keyword>
<dbReference type="InterPro" id="IPR050957">
    <property type="entry name" value="BMP_lipoprotein"/>
</dbReference>